<dbReference type="GO" id="GO:0046872">
    <property type="term" value="F:metal ion binding"/>
    <property type="evidence" value="ECO:0007669"/>
    <property type="project" value="InterPro"/>
</dbReference>
<protein>
    <submittedName>
        <fullName evidence="3">Uncharacterized protein</fullName>
    </submittedName>
</protein>
<dbReference type="RefSeq" id="WP_063381119.1">
    <property type="nucleotide sequence ID" value="NZ_AUXX01000016.1"/>
</dbReference>
<evidence type="ECO:0000256" key="2">
    <source>
        <dbReference type="SAM" id="MobiDB-lite"/>
    </source>
</evidence>
<keyword evidence="1" id="KW-0175">Coiled coil</keyword>
<evidence type="ECO:0000313" key="4">
    <source>
        <dbReference type="Proteomes" id="UP000076661"/>
    </source>
</evidence>
<dbReference type="Proteomes" id="UP000076661">
    <property type="component" value="Unassembled WGS sequence"/>
</dbReference>
<sequence length="136" mass="15421">MLLHKTGATPQSTYSSSRTGTAKNQSGEAFANELNNQNPVSQLSQSLRQKDLSTSNLNQSFLSQVQQTLMFNRLGVNEEKVKEIKAKMDELLSRLENGEISKEDFDKQMEMLESMMAKELKSADETEKQSNKLEHY</sequence>
<organism evidence="3 4">
    <name type="scientific">Pseudoalteromonas luteoviolacea S4060-1</name>
    <dbReference type="NCBI Taxonomy" id="1365257"/>
    <lineage>
        <taxon>Bacteria</taxon>
        <taxon>Pseudomonadati</taxon>
        <taxon>Pseudomonadota</taxon>
        <taxon>Gammaproteobacteria</taxon>
        <taxon>Alteromonadales</taxon>
        <taxon>Pseudoalteromonadaceae</taxon>
        <taxon>Pseudoalteromonas</taxon>
    </lineage>
</organism>
<dbReference type="InterPro" id="IPR011249">
    <property type="entry name" value="Metalloenz_LuxS/M16"/>
</dbReference>
<dbReference type="PATRIC" id="fig|1365257.3.peg.2312"/>
<accession>A0A167MPR8</accession>
<dbReference type="Gene3D" id="3.30.830.10">
    <property type="entry name" value="Metalloenzyme, LuxS/M16 peptidase-like"/>
    <property type="match status" value="1"/>
</dbReference>
<reference evidence="3 4" key="1">
    <citation type="submission" date="2013-07" db="EMBL/GenBank/DDBJ databases">
        <title>Comparative Genomic and Metabolomic Analysis of Twelve Strains of Pseudoalteromonas luteoviolacea.</title>
        <authorList>
            <person name="Vynne N.G."/>
            <person name="Mansson M."/>
            <person name="Gram L."/>
        </authorList>
    </citation>
    <scope>NUCLEOTIDE SEQUENCE [LARGE SCALE GENOMIC DNA]</scope>
    <source>
        <strain evidence="3 4">S4060-1</strain>
    </source>
</reference>
<gene>
    <name evidence="3" type="ORF">N478_18090</name>
</gene>
<dbReference type="AlphaFoldDB" id="A0A167MPR8"/>
<feature type="coiled-coil region" evidence="1">
    <location>
        <begin position="81"/>
        <end position="129"/>
    </location>
</feature>
<dbReference type="SUPFAM" id="SSF63411">
    <property type="entry name" value="LuxS/MPP-like metallohydrolase"/>
    <property type="match status" value="1"/>
</dbReference>
<name>A0A167MPR8_9GAMM</name>
<feature type="compositionally biased region" description="Polar residues" evidence="2">
    <location>
        <begin position="8"/>
        <end position="45"/>
    </location>
</feature>
<dbReference type="EMBL" id="AUXX01000016">
    <property type="protein sequence ID" value="KZN66753.1"/>
    <property type="molecule type" value="Genomic_DNA"/>
</dbReference>
<proteinExistence type="predicted"/>
<evidence type="ECO:0000256" key="1">
    <source>
        <dbReference type="SAM" id="Coils"/>
    </source>
</evidence>
<feature type="region of interest" description="Disordered" evidence="2">
    <location>
        <begin position="1"/>
        <end position="45"/>
    </location>
</feature>
<comment type="caution">
    <text evidence="3">The sequence shown here is derived from an EMBL/GenBank/DDBJ whole genome shotgun (WGS) entry which is preliminary data.</text>
</comment>
<evidence type="ECO:0000313" key="3">
    <source>
        <dbReference type="EMBL" id="KZN66753.1"/>
    </source>
</evidence>